<proteinExistence type="predicted"/>
<evidence type="ECO:0008006" key="4">
    <source>
        <dbReference type="Google" id="ProtNLM"/>
    </source>
</evidence>
<dbReference type="Gene3D" id="1.20.58.760">
    <property type="entry name" value="Peptidase M41"/>
    <property type="match status" value="1"/>
</dbReference>
<feature type="chain" id="PRO_5031057888" description="Peptidase M41 domain-containing protein" evidence="2">
    <location>
        <begin position="41"/>
        <end position="566"/>
    </location>
</feature>
<organism evidence="3">
    <name type="scientific">Ditylum brightwellii</name>
    <dbReference type="NCBI Taxonomy" id="49249"/>
    <lineage>
        <taxon>Eukaryota</taxon>
        <taxon>Sar</taxon>
        <taxon>Stramenopiles</taxon>
        <taxon>Ochrophyta</taxon>
        <taxon>Bacillariophyta</taxon>
        <taxon>Mediophyceae</taxon>
        <taxon>Lithodesmiophycidae</taxon>
        <taxon>Lithodesmiales</taxon>
        <taxon>Lithodesmiaceae</taxon>
        <taxon>Ditylum</taxon>
    </lineage>
</organism>
<protein>
    <recommendedName>
        <fullName evidence="4">Peptidase M41 domain-containing protein</fullName>
    </recommendedName>
</protein>
<dbReference type="PANTHER" id="PTHR33471">
    <property type="entry name" value="ATP-DEPENDENT ZINC METALLOPROTEASE-RELATED"/>
    <property type="match status" value="1"/>
</dbReference>
<keyword evidence="1" id="KW-0812">Transmembrane</keyword>
<sequence length="566" mass="61566">MTKDTTTKHSQQRIPAAKNNVLTTSLVILALLSTSCQANAAFVTTTPGSINRNVVVASGIGKLKNGGATPPSSHVPSLSPMILPRRSKHTLQLYSQMDNQKVDESMKEEDKFVTLLSETKLREATNYLTTHPTMTLTKTLFKTIFDAIEIRTAEAEENSINNREVTATNLEYPITSPARTEMANMYSALVDLDHLKVFGAAGNKKRGFVYPAGGSKVITPTLLENALGMTMLSLTPKPTNNLLFAGVALALLEGFVSLYTGIDFNFLIFTTVFLAVMDRFLVNGAVFETIMRTLMPEYSKKILRHEAGHFLCAYLLGCPVEGCVLSSWAALQDTRFGGRSTSVSAGTSFFDPELSDQMNGLKPLSRDSIDRYSVIVMGGIAAEAMNFGRADGGAGDEMALIQFLSSISPKGGGAAAWDAERIRNQARWGAMQAVLLLRHYSECYDALVDALERGGDLGDCIYAIEEAAKKSGKTPLVEPLGYVLDKGLYGEWTSSKPVSLQEGETKVIADGTSSSSVLNIDSKEKGDGNDDLASSEAFLKEYRKMMEDKLTDIDKRLEDIENNGMR</sequence>
<dbReference type="AlphaFoldDB" id="A0A7S4RK55"/>
<feature type="transmembrane region" description="Helical" evidence="1">
    <location>
        <begin position="242"/>
        <end position="259"/>
    </location>
</feature>
<dbReference type="PANTHER" id="PTHR33471:SF7">
    <property type="entry name" value="ATP-DEPENDENT ZINC METALLOPROTEASE-RELATED"/>
    <property type="match status" value="1"/>
</dbReference>
<keyword evidence="1" id="KW-1133">Transmembrane helix</keyword>
<dbReference type="GO" id="GO:0005524">
    <property type="term" value="F:ATP binding"/>
    <property type="evidence" value="ECO:0007669"/>
    <property type="project" value="InterPro"/>
</dbReference>
<dbReference type="InterPro" id="IPR037219">
    <property type="entry name" value="Peptidase_M41-like"/>
</dbReference>
<keyword evidence="1" id="KW-0472">Membrane</keyword>
<dbReference type="SUPFAM" id="SSF140990">
    <property type="entry name" value="FtsH protease domain-like"/>
    <property type="match status" value="1"/>
</dbReference>
<dbReference type="GO" id="GO:0004222">
    <property type="term" value="F:metalloendopeptidase activity"/>
    <property type="evidence" value="ECO:0007669"/>
    <property type="project" value="InterPro"/>
</dbReference>
<evidence type="ECO:0000313" key="3">
    <source>
        <dbReference type="EMBL" id="CAE4616031.1"/>
    </source>
</evidence>
<feature type="signal peptide" evidence="2">
    <location>
        <begin position="1"/>
        <end position="40"/>
    </location>
</feature>
<reference evidence="3" key="1">
    <citation type="submission" date="2021-01" db="EMBL/GenBank/DDBJ databases">
        <authorList>
            <person name="Corre E."/>
            <person name="Pelletier E."/>
            <person name="Niang G."/>
            <person name="Scheremetjew M."/>
            <person name="Finn R."/>
            <person name="Kale V."/>
            <person name="Holt S."/>
            <person name="Cochrane G."/>
            <person name="Meng A."/>
            <person name="Brown T."/>
            <person name="Cohen L."/>
        </authorList>
    </citation>
    <scope>NUCLEOTIDE SEQUENCE</scope>
    <source>
        <strain evidence="3">GSO104</strain>
    </source>
</reference>
<name>A0A7S4RK55_9STRA</name>
<evidence type="ECO:0000256" key="2">
    <source>
        <dbReference type="SAM" id="SignalP"/>
    </source>
</evidence>
<accession>A0A7S4RK55</accession>
<gene>
    <name evidence="3" type="ORF">DBRI00130_LOCUS19533</name>
</gene>
<dbReference type="GO" id="GO:0004176">
    <property type="term" value="F:ATP-dependent peptidase activity"/>
    <property type="evidence" value="ECO:0007669"/>
    <property type="project" value="InterPro"/>
</dbReference>
<evidence type="ECO:0000256" key="1">
    <source>
        <dbReference type="SAM" id="Phobius"/>
    </source>
</evidence>
<dbReference type="EMBL" id="HBNS01024776">
    <property type="protein sequence ID" value="CAE4616031.1"/>
    <property type="molecule type" value="Transcribed_RNA"/>
</dbReference>
<keyword evidence="2" id="KW-0732">Signal</keyword>
<feature type="transmembrane region" description="Helical" evidence="1">
    <location>
        <begin position="266"/>
        <end position="287"/>
    </location>
</feature>
<dbReference type="GO" id="GO:0006508">
    <property type="term" value="P:proteolysis"/>
    <property type="evidence" value="ECO:0007669"/>
    <property type="project" value="InterPro"/>
</dbReference>
<feature type="transmembrane region" description="Helical" evidence="1">
    <location>
        <begin position="307"/>
        <end position="331"/>
    </location>
</feature>